<feature type="domain" description="HTH luxR-type" evidence="1">
    <location>
        <begin position="316"/>
        <end position="381"/>
    </location>
</feature>
<dbReference type="RefSeq" id="WP_219042133.1">
    <property type="nucleotide sequence ID" value="NZ_JAHWDQ010000001.1"/>
</dbReference>
<proteinExistence type="predicted"/>
<evidence type="ECO:0000259" key="1">
    <source>
        <dbReference type="PROSITE" id="PS50043"/>
    </source>
</evidence>
<dbReference type="CDD" id="cd06170">
    <property type="entry name" value="LuxR_C_like"/>
    <property type="match status" value="1"/>
</dbReference>
<evidence type="ECO:0000313" key="2">
    <source>
        <dbReference type="EMBL" id="MBW2939898.1"/>
    </source>
</evidence>
<dbReference type="Proteomes" id="UP001166291">
    <property type="component" value="Unassembled WGS sequence"/>
</dbReference>
<evidence type="ECO:0000313" key="3">
    <source>
        <dbReference type="Proteomes" id="UP001166291"/>
    </source>
</evidence>
<dbReference type="Pfam" id="PF00196">
    <property type="entry name" value="GerE"/>
    <property type="match status" value="1"/>
</dbReference>
<name>A0ABS6VNL1_9GAMM</name>
<protein>
    <submittedName>
        <fullName evidence="2">LuxR C-terminal-related transcriptional regulator</fullName>
    </submittedName>
</protein>
<dbReference type="EMBL" id="JAHWDQ010000001">
    <property type="protein sequence ID" value="MBW2939898.1"/>
    <property type="molecule type" value="Genomic_DNA"/>
</dbReference>
<dbReference type="SMART" id="SM00421">
    <property type="entry name" value="HTH_LUXR"/>
    <property type="match status" value="1"/>
</dbReference>
<sequence>MHISKSASYIDPITCDKNGYAIFVGDIYECLFDENPLRSLLTLLTEKFQSTMATLLVFSSEDSTGKVLFVSGIPGDAHVFCNDRVMSFDLNQYLYTERVGHNSEFEASSRLGKCRVYDMFLETLGLYSLYSIEIPASAGVTIILKIGVPVAGGKVSPSDRYLLDYLSGHIGKFLILLAKAQCLASENMIYYETIDRSSICLILLDALGGVVSRNKSADILLSNQTDIAISDGRVDIRDLASKKVFEGVVSRMLNARSIGAPVRPEALRLSKEAKSSSIGVVVRAIPAHDYTQQTESPALALFIRDSDLPTYASEVTVSELFGLSPTEARIALLLSDGLSVTDIMDSLGMANSTVRTHLRSVFKKMGVDRQALVVRLILASAANIV</sequence>
<comment type="caution">
    <text evidence="2">The sequence shown here is derived from an EMBL/GenBank/DDBJ whole genome shotgun (WGS) entry which is preliminary data.</text>
</comment>
<organism evidence="2 3">
    <name type="scientific">Zhongshania aquimaris</name>
    <dbReference type="NCBI Taxonomy" id="2857107"/>
    <lineage>
        <taxon>Bacteria</taxon>
        <taxon>Pseudomonadati</taxon>
        <taxon>Pseudomonadota</taxon>
        <taxon>Gammaproteobacteria</taxon>
        <taxon>Cellvibrionales</taxon>
        <taxon>Spongiibacteraceae</taxon>
        <taxon>Zhongshania</taxon>
    </lineage>
</organism>
<keyword evidence="3" id="KW-1185">Reference proteome</keyword>
<dbReference type="PROSITE" id="PS50043">
    <property type="entry name" value="HTH_LUXR_2"/>
    <property type="match status" value="1"/>
</dbReference>
<accession>A0ABS6VNL1</accession>
<gene>
    <name evidence="2" type="ORF">KXJ70_03885</name>
</gene>
<dbReference type="InterPro" id="IPR000792">
    <property type="entry name" value="Tscrpt_reg_LuxR_C"/>
</dbReference>
<reference evidence="2" key="1">
    <citation type="submission" date="2021-07" db="EMBL/GenBank/DDBJ databases">
        <title>Zhongshania sp. CAU 1632 isolated from seawater.</title>
        <authorList>
            <person name="Kim W."/>
        </authorList>
    </citation>
    <scope>NUCLEOTIDE SEQUENCE</scope>
    <source>
        <strain evidence="2">CAU 1632</strain>
    </source>
</reference>